<gene>
    <name evidence="6" type="ORF">QQ91_021560</name>
</gene>
<dbReference type="InterPro" id="IPR011701">
    <property type="entry name" value="MFS"/>
</dbReference>
<accession>A0A0C1Y745</accession>
<evidence type="ECO:0000313" key="6">
    <source>
        <dbReference type="EMBL" id="NEV69687.1"/>
    </source>
</evidence>
<evidence type="ECO:0000256" key="2">
    <source>
        <dbReference type="ARBA" id="ARBA00022448"/>
    </source>
</evidence>
<dbReference type="AlphaFoldDB" id="A0A0C1Y745"/>
<evidence type="ECO:0000256" key="1">
    <source>
        <dbReference type="ARBA" id="ARBA00004141"/>
    </source>
</evidence>
<reference evidence="6" key="1">
    <citation type="submission" date="2014-11" db="EMBL/GenBank/DDBJ databases">
        <authorList>
            <person name="Malar M.C."/>
            <person name="Sen D."/>
            <person name="Tripathy S."/>
        </authorList>
    </citation>
    <scope>NUCLEOTIDE SEQUENCE</scope>
    <source>
        <strain evidence="6">BDU141951</strain>
    </source>
</reference>
<keyword evidence="5" id="KW-0472">Membrane</keyword>
<dbReference type="PANTHER" id="PTHR19432:SF35">
    <property type="entry name" value="SOLUTE CARRIER FAMILY 45 MEMBER 3 ISOFORM X1"/>
    <property type="match status" value="1"/>
</dbReference>
<reference evidence="6" key="2">
    <citation type="journal article" date="2015" name="Genome Announc.">
        <title>Draft Genome Sequence of Filamentous Marine Cyanobacterium Lyngbya confervoides Strain BDU141951.</title>
        <authorList>
            <person name="Chandrababunaidu M.M."/>
            <person name="Sen D."/>
            <person name="Tripathy S."/>
        </authorList>
    </citation>
    <scope>NUCLEOTIDE SEQUENCE</scope>
    <source>
        <strain evidence="6">BDU141951</strain>
    </source>
</reference>
<evidence type="ECO:0000256" key="4">
    <source>
        <dbReference type="ARBA" id="ARBA00022989"/>
    </source>
</evidence>
<comment type="caution">
    <text evidence="6">The sequence shown here is derived from an EMBL/GenBank/DDBJ whole genome shotgun (WGS) entry which is preliminary data.</text>
</comment>
<keyword evidence="3" id="KW-0812">Transmembrane</keyword>
<keyword evidence="2" id="KW-0813">Transport</keyword>
<organism evidence="6">
    <name type="scientific">Lyngbya confervoides BDU141951</name>
    <dbReference type="NCBI Taxonomy" id="1574623"/>
    <lineage>
        <taxon>Bacteria</taxon>
        <taxon>Bacillati</taxon>
        <taxon>Cyanobacteriota</taxon>
        <taxon>Cyanophyceae</taxon>
        <taxon>Oscillatoriophycideae</taxon>
        <taxon>Oscillatoriales</taxon>
        <taxon>Microcoleaceae</taxon>
        <taxon>Lyngbya</taxon>
    </lineage>
</organism>
<name>A0A0C1Y745_9CYAN</name>
<dbReference type="Gene3D" id="1.20.1250.20">
    <property type="entry name" value="MFS general substrate transporter like domains"/>
    <property type="match status" value="1"/>
</dbReference>
<sequence length="447" mass="48130">MTIESSKFRRLAHMNLGFWGMQVGNGLQTANASAIFEGLGAEPSQLPILWLGAPLVGLVAQPIVGQLSDRTWNRWGRRQPYFLAGALVGTVTLIALPLSTQLWHAIALFWLLQLGLNIAIAPARSFVGDLLPPAERTLGYAVQGFCVGLGTIVASGLPWLLQRIGHLSSVAESGTPPAIVGAYIAGAGLLLGGTLWTFWQIDEPPPPDEAESTDTPDARTPPWQAIARALGTMPPMMRQLISVQTFTWAGIYCTFLYLPTAIAFNVFEAPNRQSSSYVHGIEWAGVCIAAYNLVCLGVSFGLPALTRRWGRVTVHATCLLTGAAGLISLGWIHNQYLVLLPMVGVGIAWASILSIPYALLMDELSEANSGVYMGIFNGFVTLPQLVMSLGFGWIMTTLLHGDRLWALMLGGSFLGVAALLTLRISTGIASDEPREVRRRDRLAAAED</sequence>
<dbReference type="SUPFAM" id="SSF103473">
    <property type="entry name" value="MFS general substrate transporter"/>
    <property type="match status" value="1"/>
</dbReference>
<evidence type="ECO:0000256" key="5">
    <source>
        <dbReference type="ARBA" id="ARBA00023136"/>
    </source>
</evidence>
<keyword evidence="4" id="KW-1133">Transmembrane helix</keyword>
<reference evidence="6" key="3">
    <citation type="submission" date="2020-02" db="EMBL/GenBank/DDBJ databases">
        <authorList>
            <person name="Sarangi A.N."/>
            <person name="Ghosh S."/>
            <person name="Mukherjee M."/>
            <person name="Tripathy S."/>
        </authorList>
    </citation>
    <scope>NUCLEOTIDE SEQUENCE</scope>
    <source>
        <strain evidence="6">BDU141951</strain>
    </source>
</reference>
<dbReference type="GO" id="GO:0016020">
    <property type="term" value="C:membrane"/>
    <property type="evidence" value="ECO:0007669"/>
    <property type="project" value="UniProtKB-SubCell"/>
</dbReference>
<dbReference type="Pfam" id="PF07690">
    <property type="entry name" value="MFS_1"/>
    <property type="match status" value="1"/>
</dbReference>
<comment type="subcellular location">
    <subcellularLocation>
        <location evidence="1">Membrane</location>
        <topology evidence="1">Multi-pass membrane protein</topology>
    </subcellularLocation>
</comment>
<dbReference type="GO" id="GO:0022857">
    <property type="term" value="F:transmembrane transporter activity"/>
    <property type="evidence" value="ECO:0007669"/>
    <property type="project" value="InterPro"/>
</dbReference>
<proteinExistence type="predicted"/>
<dbReference type="InterPro" id="IPR036259">
    <property type="entry name" value="MFS_trans_sf"/>
</dbReference>
<dbReference type="EMBL" id="JTHE02000003">
    <property type="protein sequence ID" value="NEV69687.1"/>
    <property type="molecule type" value="Genomic_DNA"/>
</dbReference>
<protein>
    <submittedName>
        <fullName evidence="6">SLC45 family MFS transporter</fullName>
    </submittedName>
</protein>
<dbReference type="PANTHER" id="PTHR19432">
    <property type="entry name" value="SUGAR TRANSPORTER"/>
    <property type="match status" value="1"/>
</dbReference>
<evidence type="ECO:0000256" key="3">
    <source>
        <dbReference type="ARBA" id="ARBA00022692"/>
    </source>
</evidence>